<feature type="compositionally biased region" description="Acidic residues" evidence="1">
    <location>
        <begin position="13"/>
        <end position="27"/>
    </location>
</feature>
<sequence>MTSQRPTYRDNSDDPFEDAEDATEEDLWFLPPPLEQEPDLLPPGPQLPPDEADLLRDWRAAEAGQAARLAQVAGRLGALGDRLSRGPEGWRQRLALTEAAELSWIAGDRVGTDRLALWMALHLAGVQDDMAALARAAWAMRRLTGGPGPEAGLAGFLDRRDPGAGRGEDLFADRAGGWEAATAEASALHPISRAAMGVHLWALAGLGETGDPLEAAVTAARIAASDSGAVFAPVAMGGAGALRPGGTPGERLGRWLSGMESGVLAAMRHLDEIELWSPRAEATMSRLSGRTPPALRKAFASWPLLSAPMAEDLTGASRAAVQRNLTWMEEHGLIREVTGQGRFRMWKTAGVKGTLLQRPSSGGTMRRSEVESKRGPEGLCAQPGWAS</sequence>
<dbReference type="RefSeq" id="WP_142835167.1">
    <property type="nucleotide sequence ID" value="NZ_VFSV01000022.1"/>
</dbReference>
<feature type="region of interest" description="Disordered" evidence="1">
    <location>
        <begin position="357"/>
        <end position="387"/>
    </location>
</feature>
<reference evidence="2 3" key="1">
    <citation type="submission" date="2019-06" db="EMBL/GenBank/DDBJ databases">
        <title>Paenimaribius caenipelagi gen. nov., sp. nov., isolated from a tidal flat.</title>
        <authorList>
            <person name="Yoon J.-H."/>
        </authorList>
    </citation>
    <scope>NUCLEOTIDE SEQUENCE [LARGE SCALE GENOMIC DNA]</scope>
    <source>
        <strain evidence="2 3">JBTF-M29</strain>
    </source>
</reference>
<accession>A0A547PUH2</accession>
<feature type="compositionally biased region" description="Pro residues" evidence="1">
    <location>
        <begin position="30"/>
        <end position="46"/>
    </location>
</feature>
<protein>
    <recommendedName>
        <fullName evidence="4">HTH DNA binding domain-containing protein</fullName>
    </recommendedName>
</protein>
<dbReference type="AlphaFoldDB" id="A0A547PUH2"/>
<keyword evidence="3" id="KW-1185">Reference proteome</keyword>
<comment type="caution">
    <text evidence="2">The sequence shown here is derived from an EMBL/GenBank/DDBJ whole genome shotgun (WGS) entry which is preliminary data.</text>
</comment>
<dbReference type="EMBL" id="VFSV01000022">
    <property type="protein sequence ID" value="TRD17785.1"/>
    <property type="molecule type" value="Genomic_DNA"/>
</dbReference>
<evidence type="ECO:0000313" key="3">
    <source>
        <dbReference type="Proteomes" id="UP000318590"/>
    </source>
</evidence>
<dbReference type="Proteomes" id="UP000318590">
    <property type="component" value="Unassembled WGS sequence"/>
</dbReference>
<feature type="compositionally biased region" description="Basic and acidic residues" evidence="1">
    <location>
        <begin position="366"/>
        <end position="376"/>
    </location>
</feature>
<gene>
    <name evidence="2" type="ORF">FEV53_12495</name>
</gene>
<proteinExistence type="predicted"/>
<organism evidence="2 3">
    <name type="scientific">Palleronia caenipelagi</name>
    <dbReference type="NCBI Taxonomy" id="2489174"/>
    <lineage>
        <taxon>Bacteria</taxon>
        <taxon>Pseudomonadati</taxon>
        <taxon>Pseudomonadota</taxon>
        <taxon>Alphaproteobacteria</taxon>
        <taxon>Rhodobacterales</taxon>
        <taxon>Roseobacteraceae</taxon>
        <taxon>Palleronia</taxon>
    </lineage>
</organism>
<evidence type="ECO:0008006" key="4">
    <source>
        <dbReference type="Google" id="ProtNLM"/>
    </source>
</evidence>
<dbReference type="OrthoDB" id="8455637at2"/>
<feature type="region of interest" description="Disordered" evidence="1">
    <location>
        <begin position="1"/>
        <end position="46"/>
    </location>
</feature>
<name>A0A547PUH2_9RHOB</name>
<evidence type="ECO:0000313" key="2">
    <source>
        <dbReference type="EMBL" id="TRD17785.1"/>
    </source>
</evidence>
<evidence type="ECO:0000256" key="1">
    <source>
        <dbReference type="SAM" id="MobiDB-lite"/>
    </source>
</evidence>